<evidence type="ECO:0000313" key="1">
    <source>
        <dbReference type="EMBL" id="CAA3031200.1"/>
    </source>
</evidence>
<evidence type="ECO:0008006" key="3">
    <source>
        <dbReference type="Google" id="ProtNLM"/>
    </source>
</evidence>
<keyword evidence="2" id="KW-1185">Reference proteome</keyword>
<dbReference type="AlphaFoldDB" id="A0A8S0VC08"/>
<dbReference type="Gene3D" id="1.20.5.4130">
    <property type="match status" value="1"/>
</dbReference>
<dbReference type="EMBL" id="CACTIH010009427">
    <property type="protein sequence ID" value="CAA3031200.1"/>
    <property type="molecule type" value="Genomic_DNA"/>
</dbReference>
<gene>
    <name evidence="1" type="ORF">OLEA9_A015107</name>
</gene>
<dbReference type="OrthoDB" id="891293at2759"/>
<sequence>MAFAAVLSLEIILRQNLYECRFSIPFDQRQEIFSMLKKVEKVLQVLQYSQYSSEELKSLEIKIRDAAYRAEDVIESWQTGLQKRVRKVDSKIEEEDVNITDLQKVVTEVHILMEEMVKIQDGSGDQNLQPWIFFTSRRAPIGQNTMVGFREDLMQKRSTLQ</sequence>
<dbReference type="Gramene" id="OE9A015107T1">
    <property type="protein sequence ID" value="OE9A015107C1"/>
    <property type="gene ID" value="OE9A015107"/>
</dbReference>
<accession>A0A8S0VC08</accession>
<evidence type="ECO:0000313" key="2">
    <source>
        <dbReference type="Proteomes" id="UP000594638"/>
    </source>
</evidence>
<organism evidence="1 2">
    <name type="scientific">Olea europaea subsp. europaea</name>
    <dbReference type="NCBI Taxonomy" id="158383"/>
    <lineage>
        <taxon>Eukaryota</taxon>
        <taxon>Viridiplantae</taxon>
        <taxon>Streptophyta</taxon>
        <taxon>Embryophyta</taxon>
        <taxon>Tracheophyta</taxon>
        <taxon>Spermatophyta</taxon>
        <taxon>Magnoliopsida</taxon>
        <taxon>eudicotyledons</taxon>
        <taxon>Gunneridae</taxon>
        <taxon>Pentapetalae</taxon>
        <taxon>asterids</taxon>
        <taxon>lamiids</taxon>
        <taxon>Lamiales</taxon>
        <taxon>Oleaceae</taxon>
        <taxon>Oleeae</taxon>
        <taxon>Olea</taxon>
    </lineage>
</organism>
<protein>
    <recommendedName>
        <fullName evidence="3">Rx N-terminal domain-containing protein</fullName>
    </recommendedName>
</protein>
<dbReference type="Proteomes" id="UP000594638">
    <property type="component" value="Unassembled WGS sequence"/>
</dbReference>
<reference evidence="1 2" key="1">
    <citation type="submission" date="2019-12" db="EMBL/GenBank/DDBJ databases">
        <authorList>
            <person name="Alioto T."/>
            <person name="Alioto T."/>
            <person name="Gomez Garrido J."/>
        </authorList>
    </citation>
    <scope>NUCLEOTIDE SEQUENCE [LARGE SCALE GENOMIC DNA]</scope>
</reference>
<comment type="caution">
    <text evidence="1">The sequence shown here is derived from an EMBL/GenBank/DDBJ whole genome shotgun (WGS) entry which is preliminary data.</text>
</comment>
<proteinExistence type="predicted"/>
<name>A0A8S0VC08_OLEEU</name>